<dbReference type="CDD" id="cd13120">
    <property type="entry name" value="BF2867_like_N"/>
    <property type="match status" value="1"/>
</dbReference>
<dbReference type="PROSITE" id="PS51257">
    <property type="entry name" value="PROKAR_LIPOPROTEIN"/>
    <property type="match status" value="1"/>
</dbReference>
<accession>A0A3P2A2Z0</accession>
<dbReference type="Pfam" id="PF13149">
    <property type="entry name" value="Mfa_like_1"/>
    <property type="match status" value="1"/>
</dbReference>
<proteinExistence type="predicted"/>
<dbReference type="AlphaFoldDB" id="A0A3P2A2Z0"/>
<evidence type="ECO:0000313" key="3">
    <source>
        <dbReference type="Proteomes" id="UP000279562"/>
    </source>
</evidence>
<evidence type="ECO:0000313" key="2">
    <source>
        <dbReference type="EMBL" id="RRD89811.1"/>
    </source>
</evidence>
<keyword evidence="3" id="KW-1185">Reference proteome</keyword>
<protein>
    <submittedName>
        <fullName evidence="2">Fimbrillin family protein</fullName>
    </submittedName>
</protein>
<name>A0A3P2A2Z0_9BACE</name>
<gene>
    <name evidence="2" type="ORF">EII33_09335</name>
</gene>
<comment type="caution">
    <text evidence="2">The sequence shown here is derived from an EMBL/GenBank/DDBJ whole genome shotgun (WGS) entry which is preliminary data.</text>
</comment>
<evidence type="ECO:0000256" key="1">
    <source>
        <dbReference type="SAM" id="MobiDB-lite"/>
    </source>
</evidence>
<dbReference type="InterPro" id="IPR025049">
    <property type="entry name" value="Mfa-like_1"/>
</dbReference>
<dbReference type="EMBL" id="RQYF01000045">
    <property type="protein sequence ID" value="RRD89811.1"/>
    <property type="molecule type" value="Genomic_DNA"/>
</dbReference>
<reference evidence="2 3" key="1">
    <citation type="submission" date="2018-11" db="EMBL/GenBank/DDBJ databases">
        <title>Genomes From Bacteria Associated with the Canine Oral Cavity: a Test Case for Automated Genome-Based Taxonomic Assignment.</title>
        <authorList>
            <person name="Coil D.A."/>
            <person name="Jospin G."/>
            <person name="Darling A.E."/>
            <person name="Wallis C."/>
            <person name="Davis I.J."/>
            <person name="Harris S."/>
            <person name="Eisen J.A."/>
            <person name="Holcombe L.J."/>
            <person name="O'Flynn C."/>
        </authorList>
    </citation>
    <scope>NUCLEOTIDE SEQUENCE [LARGE SCALE GENOMIC DNA]</scope>
    <source>
        <strain evidence="2 3">OH1047_COT-310</strain>
    </source>
</reference>
<dbReference type="Proteomes" id="UP000279562">
    <property type="component" value="Unassembled WGS sequence"/>
</dbReference>
<sequence>MRHLFYAGLALAALASCSQDETTDVNKIGSIGFRTSLGKTTRAVTTKTNMGSFNVTAFPTGGANYFTNLAVSSSDNGDNWNTASIYYWPAGALNFTAYAPTSINGLVTINQTEQKIAGFEPDAKVADQKDVVVAFNAGSKATVVGASTFGVAGVPMNFKHILSQIEVQAKCSNANLRVQVVGVKLGNVYSKGDFAFPQVETATTYNVPRANWSNLSAAKDYGVETTTPATPLTLDNTARSIMFGANNFMMIPQALTAYNATSTPLGSYIGVLCRMDMNDSMGNYTPLYPTTATTGYAYNAVPINTEWLPGKKYIYVLEFGSGSGSGGGIQPPNQDNPTPGGTITPTTPTTPADPEAPILGQPIKFTVDVEGWPDQPENVNVNL</sequence>
<organism evidence="2 3">
    <name type="scientific">Prevotella heparinolytica</name>
    <dbReference type="NCBI Taxonomy" id="28113"/>
    <lineage>
        <taxon>Bacteria</taxon>
        <taxon>Pseudomonadati</taxon>
        <taxon>Bacteroidota</taxon>
        <taxon>Bacteroidia</taxon>
        <taxon>Bacteroidales</taxon>
        <taxon>Bacteroidaceae</taxon>
        <taxon>Bacteroides</taxon>
    </lineage>
</organism>
<feature type="region of interest" description="Disordered" evidence="1">
    <location>
        <begin position="324"/>
        <end position="358"/>
    </location>
</feature>
<feature type="compositionally biased region" description="Low complexity" evidence="1">
    <location>
        <begin position="337"/>
        <end position="358"/>
    </location>
</feature>